<feature type="transmembrane region" description="Helical" evidence="1">
    <location>
        <begin position="6"/>
        <end position="27"/>
    </location>
</feature>
<proteinExistence type="predicted"/>
<feature type="transmembrane region" description="Helical" evidence="1">
    <location>
        <begin position="76"/>
        <end position="96"/>
    </location>
</feature>
<keyword evidence="1" id="KW-1133">Transmembrane helix</keyword>
<organism evidence="2 3">
    <name type="scientific">Sulfurisphaera tokodaii</name>
    <dbReference type="NCBI Taxonomy" id="111955"/>
    <lineage>
        <taxon>Archaea</taxon>
        <taxon>Thermoproteota</taxon>
        <taxon>Thermoprotei</taxon>
        <taxon>Sulfolobales</taxon>
        <taxon>Sulfolobaceae</taxon>
        <taxon>Sulfurisphaera</taxon>
    </lineage>
</organism>
<evidence type="ECO:0000256" key="1">
    <source>
        <dbReference type="SAM" id="Phobius"/>
    </source>
</evidence>
<dbReference type="GeneID" id="1459574"/>
<sequence>MALFIDILTIQSITMGIGFLTFAYGLIKTFLVHSTVQDYRNAIKPQYMPLLLLGLLMSITGFYGMLTWPLPSSYNILFYDLYPVLGLGIIGIALSIKNEYKLEHLGFMALLFGLVTIYYGVQGYLHNMTLEPTALLALYTLTGLASIFFYPVAIFLDNGKWSKIWLIVDAVLLILAGLLAAYIGIEAVGEHLVAFSKWTPFI</sequence>
<evidence type="ECO:0000313" key="3">
    <source>
        <dbReference type="Proteomes" id="UP000646844"/>
    </source>
</evidence>
<keyword evidence="1" id="KW-0472">Membrane</keyword>
<gene>
    <name evidence="2" type="ORF">HA332_04135</name>
</gene>
<keyword evidence="1" id="KW-0812">Transmembrane</keyword>
<comment type="caution">
    <text evidence="2">The sequence shown here is derived from an EMBL/GenBank/DDBJ whole genome shotgun (WGS) entry which is preliminary data.</text>
</comment>
<dbReference type="RefSeq" id="WP_010979588.1">
    <property type="nucleotide sequence ID" value="NZ_BAABQO010000003.1"/>
</dbReference>
<reference evidence="2" key="1">
    <citation type="journal article" date="2020" name="bioRxiv">
        <title>A rank-normalized archaeal taxonomy based on genome phylogeny resolves widespread incomplete and uneven classifications.</title>
        <authorList>
            <person name="Rinke C."/>
            <person name="Chuvochina M."/>
            <person name="Mussig A.J."/>
            <person name="Chaumeil P.-A."/>
            <person name="Waite D.W."/>
            <person name="Whitman W.B."/>
            <person name="Parks D.H."/>
            <person name="Hugenholtz P."/>
        </authorList>
    </citation>
    <scope>NUCLEOTIDE SEQUENCE</scope>
    <source>
        <strain evidence="2">UBA8838</strain>
    </source>
</reference>
<dbReference type="InterPro" id="IPR009324">
    <property type="entry name" value="DUF981"/>
</dbReference>
<evidence type="ECO:0000313" key="2">
    <source>
        <dbReference type="EMBL" id="HII73571.1"/>
    </source>
</evidence>
<dbReference type="Proteomes" id="UP000646844">
    <property type="component" value="Unassembled WGS sequence"/>
</dbReference>
<feature type="transmembrane region" description="Helical" evidence="1">
    <location>
        <begin position="133"/>
        <end position="152"/>
    </location>
</feature>
<accession>A0A832TFN9</accession>
<protein>
    <submittedName>
        <fullName evidence="2">DUF981 domain-containing protein</fullName>
    </submittedName>
</protein>
<dbReference type="Pfam" id="PF06168">
    <property type="entry name" value="DUF981"/>
    <property type="match status" value="1"/>
</dbReference>
<name>A0A832TFN9_9CREN</name>
<feature type="transmembrane region" description="Helical" evidence="1">
    <location>
        <begin position="47"/>
        <end position="70"/>
    </location>
</feature>
<feature type="transmembrane region" description="Helical" evidence="1">
    <location>
        <begin position="164"/>
        <end position="185"/>
    </location>
</feature>
<dbReference type="AlphaFoldDB" id="A0A832TFN9"/>
<feature type="transmembrane region" description="Helical" evidence="1">
    <location>
        <begin position="105"/>
        <end position="121"/>
    </location>
</feature>
<dbReference type="OMA" id="HIPRWAK"/>
<dbReference type="EMBL" id="DUJO01000019">
    <property type="protein sequence ID" value="HII73571.1"/>
    <property type="molecule type" value="Genomic_DNA"/>
</dbReference>